<dbReference type="CDD" id="cd00770">
    <property type="entry name" value="SerRS_core"/>
    <property type="match status" value="1"/>
</dbReference>
<dbReference type="InterPro" id="IPR015866">
    <property type="entry name" value="Ser-tRNA-synth_1_N"/>
</dbReference>
<feature type="binding site" evidence="6 8">
    <location>
        <begin position="345"/>
        <end position="348"/>
    </location>
    <ligand>
        <name>ATP</name>
        <dbReference type="ChEBI" id="CHEBI:30616"/>
    </ligand>
</feature>
<protein>
    <recommendedName>
        <fullName evidence="6">Serine--tRNA ligase</fullName>
        <ecNumber evidence="6">6.1.1.11</ecNumber>
    </recommendedName>
    <alternativeName>
        <fullName evidence="6">Seryl-tRNA synthetase</fullName>
        <shortName evidence="6">SerRS</shortName>
    </alternativeName>
    <alternativeName>
        <fullName evidence="6">Seryl-tRNA(Ser/Sec) synthetase</fullName>
    </alternativeName>
</protein>
<evidence type="ECO:0000256" key="6">
    <source>
        <dbReference type="HAMAP-Rule" id="MF_00176"/>
    </source>
</evidence>
<keyword evidence="9" id="KW-0175">Coiled coil</keyword>
<feature type="binding site" evidence="6">
    <location>
        <position position="380"/>
    </location>
    <ligand>
        <name>L-serine</name>
        <dbReference type="ChEBI" id="CHEBI:33384"/>
    </ligand>
</feature>
<organism evidence="11 12">
    <name type="scientific">Candidatus Curtissbacteria bacterium RBG_16_39_7</name>
    <dbReference type="NCBI Taxonomy" id="1797707"/>
    <lineage>
        <taxon>Bacteria</taxon>
        <taxon>Candidatus Curtissiibacteriota</taxon>
    </lineage>
</organism>
<comment type="caution">
    <text evidence="11">The sequence shown here is derived from an EMBL/GenBank/DDBJ whole genome shotgun (WGS) entry which is preliminary data.</text>
</comment>
<feature type="binding site" evidence="8">
    <location>
        <begin position="274"/>
        <end position="277"/>
    </location>
    <ligand>
        <name>ATP</name>
        <dbReference type="ChEBI" id="CHEBI:30616"/>
    </ligand>
</feature>
<comment type="subunit">
    <text evidence="6">Homodimer. The tRNA molecule binds across the dimer.</text>
</comment>
<dbReference type="Proteomes" id="UP000176628">
    <property type="component" value="Unassembled WGS sequence"/>
</dbReference>
<dbReference type="HAMAP" id="MF_00176">
    <property type="entry name" value="Ser_tRNA_synth_type1"/>
    <property type="match status" value="1"/>
</dbReference>
<dbReference type="PANTHER" id="PTHR11778">
    <property type="entry name" value="SERYL-TRNA SYNTHETASE"/>
    <property type="match status" value="1"/>
</dbReference>
<dbReference type="PIRSF" id="PIRSF001529">
    <property type="entry name" value="Ser-tRNA-synth_IIa"/>
    <property type="match status" value="1"/>
</dbReference>
<evidence type="ECO:0000256" key="3">
    <source>
        <dbReference type="ARBA" id="ARBA00022840"/>
    </source>
</evidence>
<feature type="site" description="Important for serine binding" evidence="7">
    <location>
        <position position="380"/>
    </location>
</feature>
<evidence type="ECO:0000256" key="5">
    <source>
        <dbReference type="ARBA" id="ARBA00023146"/>
    </source>
</evidence>
<keyword evidence="1 6" id="KW-0436">Ligase</keyword>
<dbReference type="EC" id="6.1.1.11" evidence="6"/>
<comment type="subcellular location">
    <subcellularLocation>
        <location evidence="6">Cytoplasm</location>
    </subcellularLocation>
</comment>
<feature type="binding site" evidence="6">
    <location>
        <position position="274"/>
    </location>
    <ligand>
        <name>ATP</name>
        <dbReference type="ChEBI" id="CHEBI:30616"/>
    </ligand>
</feature>
<dbReference type="PRINTS" id="PR00981">
    <property type="entry name" value="TRNASYNTHSER"/>
</dbReference>
<dbReference type="GO" id="GO:0016260">
    <property type="term" value="P:selenocysteine biosynthetic process"/>
    <property type="evidence" value="ECO:0007669"/>
    <property type="project" value="UniProtKB-UniRule"/>
</dbReference>
<feature type="binding site" evidence="7">
    <location>
        <position position="378"/>
    </location>
    <ligand>
        <name>L-serine</name>
        <dbReference type="ChEBI" id="CHEBI:33384"/>
    </ligand>
</feature>
<dbReference type="SUPFAM" id="SSF55681">
    <property type="entry name" value="Class II aaRS and biotin synthetases"/>
    <property type="match status" value="1"/>
</dbReference>
<dbReference type="InterPro" id="IPR002317">
    <property type="entry name" value="Ser-tRNA-ligase_type_1"/>
</dbReference>
<dbReference type="UniPathway" id="UPA00906">
    <property type="reaction ID" value="UER00895"/>
</dbReference>
<feature type="binding site" evidence="6 8">
    <location>
        <begin position="258"/>
        <end position="260"/>
    </location>
    <ligand>
        <name>ATP</name>
        <dbReference type="ChEBI" id="CHEBI:30616"/>
    </ligand>
</feature>
<comment type="catalytic activity">
    <reaction evidence="6">
        <text>tRNA(Sec) + L-serine + ATP = L-seryl-tRNA(Sec) + AMP + diphosphate + H(+)</text>
        <dbReference type="Rhea" id="RHEA:42580"/>
        <dbReference type="Rhea" id="RHEA-COMP:9742"/>
        <dbReference type="Rhea" id="RHEA-COMP:10128"/>
        <dbReference type="ChEBI" id="CHEBI:15378"/>
        <dbReference type="ChEBI" id="CHEBI:30616"/>
        <dbReference type="ChEBI" id="CHEBI:33019"/>
        <dbReference type="ChEBI" id="CHEBI:33384"/>
        <dbReference type="ChEBI" id="CHEBI:78442"/>
        <dbReference type="ChEBI" id="CHEBI:78533"/>
        <dbReference type="ChEBI" id="CHEBI:456215"/>
        <dbReference type="EC" id="6.1.1.11"/>
    </reaction>
</comment>
<keyword evidence="5 6" id="KW-0030">Aminoacyl-tRNA synthetase</keyword>
<evidence type="ECO:0000256" key="2">
    <source>
        <dbReference type="ARBA" id="ARBA00022741"/>
    </source>
</evidence>
<dbReference type="GO" id="GO:0005524">
    <property type="term" value="F:ATP binding"/>
    <property type="evidence" value="ECO:0007669"/>
    <property type="project" value="UniProtKB-UniRule"/>
</dbReference>
<dbReference type="Gene3D" id="1.10.287.40">
    <property type="entry name" value="Serine-tRNA synthetase, tRNA binding domain"/>
    <property type="match status" value="1"/>
</dbReference>
<keyword evidence="6" id="KW-0963">Cytoplasm</keyword>
<evidence type="ECO:0000313" key="12">
    <source>
        <dbReference type="Proteomes" id="UP000176628"/>
    </source>
</evidence>
<dbReference type="InterPro" id="IPR002314">
    <property type="entry name" value="aa-tRNA-synt_IIb"/>
</dbReference>
<feature type="coiled-coil region" evidence="9">
    <location>
        <begin position="37"/>
        <end position="85"/>
    </location>
</feature>
<proteinExistence type="inferred from homology"/>
<evidence type="ECO:0000256" key="7">
    <source>
        <dbReference type="PIRSR" id="PIRSR001529-1"/>
    </source>
</evidence>
<sequence length="422" mass="48322">MLDPKFIRENKSQVQKMLAKRFKKINLDTLLVLDQKRTKLQTELDQKRARRNQIAEQISKKPELRDKLQNEGKKLKDEISKLETEQGKIQSQLNEYLALIPNLISPKTPIGRNDKENVEIKRWGKIPQFDFNLKDHLELGEKLDLLDFESGAKVAGSQFYFLKNEAVLLEFALSMYAINLLSKEGFNLVLTPDLAKERFYTGTGYLPRGPEAQTYEIKDSDLGLIATAEVALASLHADQILNEEELPKKYCGFSHCFRVEAGSYGKYSRGLYRVHQFSKVEMYVYCKPDNSQEMHEFILSCEEKIWQGLDIPYRVMNICSGDLSAQSARTFDIEAWMPGRGDWGEVTSASNTTDYQARRLGARYRKKNGQVEYLHTLNGTTIAVSRALIAILENYQRKDGSVEIPKVLQSYVGKKVIQPSKT</sequence>
<dbReference type="SUPFAM" id="SSF46589">
    <property type="entry name" value="tRNA-binding arm"/>
    <property type="match status" value="1"/>
</dbReference>
<dbReference type="Pfam" id="PF00587">
    <property type="entry name" value="tRNA-synt_2b"/>
    <property type="match status" value="1"/>
</dbReference>
<gene>
    <name evidence="6" type="primary">serS</name>
    <name evidence="11" type="ORF">A2Z23_00805</name>
</gene>
<comment type="similarity">
    <text evidence="6">Belongs to the class-II aminoacyl-tRNA synthetase family. Type-1 seryl-tRNA synthetase subfamily.</text>
</comment>
<dbReference type="NCBIfam" id="TIGR00414">
    <property type="entry name" value="serS"/>
    <property type="match status" value="1"/>
</dbReference>
<comment type="pathway">
    <text evidence="6">Aminoacyl-tRNA biosynthesis; selenocysteinyl-tRNA(Sec) biosynthesis; L-seryl-tRNA(Sec) from L-serine and tRNA(Sec): step 1/1.</text>
</comment>
<dbReference type="InterPro" id="IPR010978">
    <property type="entry name" value="tRNA-bd_arm"/>
</dbReference>
<evidence type="ECO:0000313" key="11">
    <source>
        <dbReference type="EMBL" id="OGD85803.1"/>
    </source>
</evidence>
<dbReference type="AlphaFoldDB" id="A0A1F5G1P3"/>
<evidence type="ECO:0000259" key="10">
    <source>
        <dbReference type="PROSITE" id="PS50862"/>
    </source>
</evidence>
<reference evidence="11 12" key="1">
    <citation type="journal article" date="2016" name="Nat. Commun.">
        <title>Thousands of microbial genomes shed light on interconnected biogeochemical processes in an aquifer system.</title>
        <authorList>
            <person name="Anantharaman K."/>
            <person name="Brown C.T."/>
            <person name="Hug L.A."/>
            <person name="Sharon I."/>
            <person name="Castelle C.J."/>
            <person name="Probst A.J."/>
            <person name="Thomas B.C."/>
            <person name="Singh A."/>
            <person name="Wilkins M.J."/>
            <person name="Karaoz U."/>
            <person name="Brodie E.L."/>
            <person name="Williams K.H."/>
            <person name="Hubbard S.S."/>
            <person name="Banfield J.F."/>
        </authorList>
    </citation>
    <scope>NUCLEOTIDE SEQUENCE [LARGE SCALE GENOMIC DNA]</scope>
</reference>
<dbReference type="GO" id="GO:0006434">
    <property type="term" value="P:seryl-tRNA aminoacylation"/>
    <property type="evidence" value="ECO:0007669"/>
    <property type="project" value="UniProtKB-UniRule"/>
</dbReference>
<dbReference type="Pfam" id="PF02403">
    <property type="entry name" value="Seryl_tRNA_N"/>
    <property type="match status" value="1"/>
</dbReference>
<comment type="domain">
    <text evidence="6">Consists of two distinct domains, a catalytic core and a N-terminal extension that is involved in tRNA binding.</text>
</comment>
<dbReference type="InterPro" id="IPR042103">
    <property type="entry name" value="SerRS_1_N_sf"/>
</dbReference>
<keyword evidence="2 6" id="KW-0547">Nucleotide-binding</keyword>
<comment type="function">
    <text evidence="6">Catalyzes the attachment of serine to tRNA(Ser). Is also able to aminoacylate tRNA(Sec) with serine, to form the misacylated tRNA L-seryl-tRNA(Sec), which will be further converted into selenocysteinyl-tRNA(Sec).</text>
</comment>
<dbReference type="EMBL" id="MFAV01000044">
    <property type="protein sequence ID" value="OGD85803.1"/>
    <property type="molecule type" value="Genomic_DNA"/>
</dbReference>
<dbReference type="InterPro" id="IPR045864">
    <property type="entry name" value="aa-tRNA-synth_II/BPL/LPL"/>
</dbReference>
<evidence type="ECO:0000256" key="4">
    <source>
        <dbReference type="ARBA" id="ARBA00022917"/>
    </source>
</evidence>
<dbReference type="Gene3D" id="3.30.930.10">
    <property type="entry name" value="Bira Bifunctional Protein, Domain 2"/>
    <property type="match status" value="1"/>
</dbReference>
<dbReference type="PROSITE" id="PS50862">
    <property type="entry name" value="AA_TRNA_LIGASE_II"/>
    <property type="match status" value="1"/>
</dbReference>
<dbReference type="GO" id="GO:0004828">
    <property type="term" value="F:serine-tRNA ligase activity"/>
    <property type="evidence" value="ECO:0007669"/>
    <property type="project" value="UniProtKB-UniRule"/>
</dbReference>
<accession>A0A1F5G1P3</accession>
<evidence type="ECO:0000256" key="9">
    <source>
        <dbReference type="SAM" id="Coils"/>
    </source>
</evidence>
<feature type="binding site" evidence="7">
    <location>
        <position position="258"/>
    </location>
    <ligand>
        <name>L-serine</name>
        <dbReference type="ChEBI" id="CHEBI:33384"/>
    </ligand>
</feature>
<feature type="binding site" evidence="6 7">
    <location>
        <position position="281"/>
    </location>
    <ligand>
        <name>L-serine</name>
        <dbReference type="ChEBI" id="CHEBI:33384"/>
    </ligand>
</feature>
<evidence type="ECO:0000256" key="8">
    <source>
        <dbReference type="PIRSR" id="PIRSR001529-2"/>
    </source>
</evidence>
<comment type="catalytic activity">
    <reaction evidence="6">
        <text>tRNA(Ser) + L-serine + ATP = L-seryl-tRNA(Ser) + AMP + diphosphate + H(+)</text>
        <dbReference type="Rhea" id="RHEA:12292"/>
        <dbReference type="Rhea" id="RHEA-COMP:9669"/>
        <dbReference type="Rhea" id="RHEA-COMP:9703"/>
        <dbReference type="ChEBI" id="CHEBI:15378"/>
        <dbReference type="ChEBI" id="CHEBI:30616"/>
        <dbReference type="ChEBI" id="CHEBI:33019"/>
        <dbReference type="ChEBI" id="CHEBI:33384"/>
        <dbReference type="ChEBI" id="CHEBI:78442"/>
        <dbReference type="ChEBI" id="CHEBI:78533"/>
        <dbReference type="ChEBI" id="CHEBI:456215"/>
        <dbReference type="EC" id="6.1.1.11"/>
    </reaction>
</comment>
<feature type="binding site" evidence="7">
    <location>
        <position position="227"/>
    </location>
    <ligand>
        <name>L-serine</name>
        <dbReference type="ChEBI" id="CHEBI:33384"/>
    </ligand>
</feature>
<evidence type="ECO:0000256" key="1">
    <source>
        <dbReference type="ARBA" id="ARBA00022598"/>
    </source>
</evidence>
<feature type="domain" description="Aminoacyl-transfer RNA synthetases class-II family profile" evidence="10">
    <location>
        <begin position="135"/>
        <end position="405"/>
    </location>
</feature>
<keyword evidence="3 6" id="KW-0067">ATP-binding</keyword>
<name>A0A1F5G1P3_9BACT</name>
<dbReference type="InterPro" id="IPR033729">
    <property type="entry name" value="SerRS_core"/>
</dbReference>
<keyword evidence="4 6" id="KW-0648">Protein biosynthesis</keyword>
<dbReference type="InterPro" id="IPR006195">
    <property type="entry name" value="aa-tRNA-synth_II"/>
</dbReference>
<feature type="binding site" evidence="6">
    <location>
        <begin position="227"/>
        <end position="229"/>
    </location>
    <ligand>
        <name>L-serine</name>
        <dbReference type="ChEBI" id="CHEBI:33384"/>
    </ligand>
</feature>
<dbReference type="GO" id="GO:0005737">
    <property type="term" value="C:cytoplasm"/>
    <property type="evidence" value="ECO:0007669"/>
    <property type="project" value="UniProtKB-SubCell"/>
</dbReference>